<name>A0A8E6B8L3_9BACT</name>
<keyword evidence="1" id="KW-0121">Carboxypeptidase</keyword>
<gene>
    <name evidence="1" type="ORF">KIH39_09595</name>
</gene>
<reference evidence="1" key="1">
    <citation type="submission" date="2021-05" db="EMBL/GenBank/DDBJ databases">
        <title>Complete genome sequence of the cellulolytic planctomycete Telmatocola sphagniphila SP2T and characterization of the first cellulase from planctomycetes.</title>
        <authorList>
            <person name="Rakitin A.L."/>
            <person name="Beletsky A.V."/>
            <person name="Naumoff D.G."/>
            <person name="Kulichevskaya I.S."/>
            <person name="Mardanov A.V."/>
            <person name="Ravin N.V."/>
            <person name="Dedysh S.N."/>
        </authorList>
    </citation>
    <scope>NUCLEOTIDE SEQUENCE</scope>
    <source>
        <strain evidence="1">SP2T</strain>
    </source>
</reference>
<dbReference type="EMBL" id="CP074694">
    <property type="protein sequence ID" value="QVL34140.1"/>
    <property type="molecule type" value="Genomic_DNA"/>
</dbReference>
<keyword evidence="2" id="KW-1185">Reference proteome</keyword>
<dbReference type="RefSeq" id="WP_213499113.1">
    <property type="nucleotide sequence ID" value="NZ_CP074694.1"/>
</dbReference>
<dbReference type="AlphaFoldDB" id="A0A8E6B8L3"/>
<protein>
    <submittedName>
        <fullName evidence="1">Carboxypeptidase regulatory-like domain-containing protein</fullName>
    </submittedName>
</protein>
<proteinExistence type="predicted"/>
<evidence type="ECO:0000313" key="2">
    <source>
        <dbReference type="Proteomes" id="UP000676194"/>
    </source>
</evidence>
<keyword evidence="1" id="KW-0645">Protease</keyword>
<evidence type="ECO:0000313" key="1">
    <source>
        <dbReference type="EMBL" id="QVL34140.1"/>
    </source>
</evidence>
<sequence length="153" mass="16659">MKRFILGVASAIFVLTQTGCSSENGKYIPVTGKLQVDGQPAEGAQVTLVPTNSSIGESTFRPTGLVDADGSYKLTTYDPSRSITHEGVPPGEYKVTITWIPLLQPGENVDSKKRPVDRLGGKYLDPAKSPYPVVIKEPRMEMDPINLKLLKRS</sequence>
<keyword evidence="1" id="KW-0378">Hydrolase</keyword>
<accession>A0A8E6B8L3</accession>
<dbReference type="KEGG" id="tsph:KIH39_09595"/>
<dbReference type="GO" id="GO:0004180">
    <property type="term" value="F:carboxypeptidase activity"/>
    <property type="evidence" value="ECO:0007669"/>
    <property type="project" value="UniProtKB-KW"/>
</dbReference>
<organism evidence="1 2">
    <name type="scientific">Telmatocola sphagniphila</name>
    <dbReference type="NCBI Taxonomy" id="1123043"/>
    <lineage>
        <taxon>Bacteria</taxon>
        <taxon>Pseudomonadati</taxon>
        <taxon>Planctomycetota</taxon>
        <taxon>Planctomycetia</taxon>
        <taxon>Gemmatales</taxon>
        <taxon>Gemmataceae</taxon>
    </lineage>
</organism>
<dbReference type="Proteomes" id="UP000676194">
    <property type="component" value="Chromosome"/>
</dbReference>